<comment type="caution">
    <text evidence="1">The sequence shown here is derived from an EMBL/GenBank/DDBJ whole genome shotgun (WGS) entry which is preliminary data.</text>
</comment>
<organism evidence="1 2">
    <name type="scientific">Giardia muris</name>
    <dbReference type="NCBI Taxonomy" id="5742"/>
    <lineage>
        <taxon>Eukaryota</taxon>
        <taxon>Metamonada</taxon>
        <taxon>Diplomonadida</taxon>
        <taxon>Hexamitidae</taxon>
        <taxon>Giardiinae</taxon>
        <taxon>Giardia</taxon>
    </lineage>
</organism>
<keyword evidence="2" id="KW-1185">Reference proteome</keyword>
<dbReference type="EMBL" id="VDLU01000002">
    <property type="protein sequence ID" value="TNJ28913.1"/>
    <property type="molecule type" value="Genomic_DNA"/>
</dbReference>
<dbReference type="Proteomes" id="UP000315496">
    <property type="component" value="Chromosome 2"/>
</dbReference>
<evidence type="ECO:0000313" key="2">
    <source>
        <dbReference type="Proteomes" id="UP000315496"/>
    </source>
</evidence>
<reference evidence="1 2" key="1">
    <citation type="submission" date="2019-05" db="EMBL/GenBank/DDBJ databases">
        <title>The compact genome of Giardia muris reveals important steps in the evolution of intestinal protozoan parasites.</title>
        <authorList>
            <person name="Xu F."/>
            <person name="Jimenez-Gonzalez A."/>
            <person name="Einarsson E."/>
            <person name="Astvaldsson A."/>
            <person name="Peirasmaki D."/>
            <person name="Eckmann L."/>
            <person name="Andersson J.O."/>
            <person name="Svard S.G."/>
            <person name="Jerlstrom-Hultqvist J."/>
        </authorList>
    </citation>
    <scope>NUCLEOTIDE SEQUENCE [LARGE SCALE GENOMIC DNA]</scope>
    <source>
        <strain evidence="1 2">Roberts-Thomson</strain>
    </source>
</reference>
<accession>A0A4Z1T4J3</accession>
<gene>
    <name evidence="1" type="ORF">GMRT_15332</name>
</gene>
<evidence type="ECO:0000313" key="1">
    <source>
        <dbReference type="EMBL" id="TNJ28913.1"/>
    </source>
</evidence>
<proteinExistence type="predicted"/>
<protein>
    <submittedName>
        <fullName evidence="1">Uncharacterized protein</fullName>
    </submittedName>
</protein>
<sequence>MQRLEDYVRVLQNEEFAYERVDLLAHELADLRAAYPGTKIGTRRLNHSYLTVTIPLNLTYDNTPVVIHVLLTLPYGYPNTQQPTAKLVGPIPPEAELIETSVFNQQRRFTLEISMQITLLQKICILTKEIQAHPIMRLGSVRSPRPTGGLGSTSSQSSSQLSMLALETLLIDNAMIQKKFTDLREKMADMHEVLTKRTNWTLTKENLDPVILATKATTAEHTALARAHAFERAANTLIDQLRSKELVVRMTSDDFQLVAERLRELSLCQVSELAKLCE</sequence>
<dbReference type="AlphaFoldDB" id="A0A4Z1T4J3"/>
<name>A0A4Z1T4J3_GIAMU</name>
<dbReference type="VEuPathDB" id="GiardiaDB:GMRT_15332"/>